<comment type="caution">
    <text evidence="1">The sequence shown here is derived from an EMBL/GenBank/DDBJ whole genome shotgun (WGS) entry which is preliminary data.</text>
</comment>
<accession>A0ABP2Y5S2</accession>
<reference evidence="1 2" key="1">
    <citation type="submission" date="2013-06" db="EMBL/GenBank/DDBJ databases">
        <authorList>
            <person name="Weinstock G."/>
            <person name="Sodergren E."/>
            <person name="Lobos E.A."/>
            <person name="Fulton L."/>
            <person name="Fulton R."/>
            <person name="Courtney L."/>
            <person name="Fronick C."/>
            <person name="O'Laughlin M."/>
            <person name="Godfrey J."/>
            <person name="Wilson R.M."/>
            <person name="Miner T."/>
            <person name="Farmer C."/>
            <person name="Delehaunty K."/>
            <person name="Cordes M."/>
            <person name="Minx P."/>
            <person name="Tomlinson C."/>
            <person name="Chen J."/>
            <person name="Wollam A."/>
            <person name="Pepin K.H."/>
            <person name="Bhonagiri V."/>
            <person name="Zhang X."/>
            <person name="Warren W."/>
            <person name="Mitreva M."/>
            <person name="Mardis E.R."/>
            <person name="Wilson R.K."/>
        </authorList>
    </citation>
    <scope>NUCLEOTIDE SEQUENCE [LARGE SCALE GENOMIC DNA]</scope>
    <source>
        <strain evidence="1 2">ATCC 29426</strain>
    </source>
</reference>
<dbReference type="EMBL" id="AWUY01000173">
    <property type="protein sequence ID" value="ERJ75357.1"/>
    <property type="molecule type" value="Genomic_DNA"/>
</dbReference>
<keyword evidence="2" id="KW-1185">Reference proteome</keyword>
<evidence type="ECO:0000313" key="1">
    <source>
        <dbReference type="EMBL" id="ERJ75357.1"/>
    </source>
</evidence>
<sequence>MNKGRYVFSQLCNFLYALTRGKVLKNKQKKITNIFFLPYITYKFKAKTLHKKIRGKVKRVATRKNPPQIVS</sequence>
<evidence type="ECO:0000313" key="2">
    <source>
        <dbReference type="Proteomes" id="UP000016660"/>
    </source>
</evidence>
<protein>
    <submittedName>
        <fullName evidence="1">Uncharacterized protein</fullName>
    </submittedName>
</protein>
<gene>
    <name evidence="1" type="ORF">HMPREF0653_01858</name>
</gene>
<name>A0ABP2Y5S2_9BACT</name>
<organism evidence="1 2">
    <name type="scientific">Prevotella disiens JCM 6334 = ATCC 29426</name>
    <dbReference type="NCBI Taxonomy" id="1235811"/>
    <lineage>
        <taxon>Bacteria</taxon>
        <taxon>Pseudomonadati</taxon>
        <taxon>Bacteroidota</taxon>
        <taxon>Bacteroidia</taxon>
        <taxon>Bacteroidales</taxon>
        <taxon>Prevotellaceae</taxon>
        <taxon>Prevotella</taxon>
    </lineage>
</organism>
<proteinExistence type="predicted"/>
<dbReference type="Proteomes" id="UP000016660">
    <property type="component" value="Unassembled WGS sequence"/>
</dbReference>